<keyword evidence="3 6" id="KW-0285">Flavoprotein</keyword>
<feature type="domain" description="Acyl-CoA dehydrogenase/oxidase C-terminal" evidence="7">
    <location>
        <begin position="259"/>
        <end position="411"/>
    </location>
</feature>
<dbReference type="eggNOG" id="COG1960">
    <property type="taxonomic scope" value="Bacteria"/>
</dbReference>
<dbReference type="GO" id="GO:0050660">
    <property type="term" value="F:flavin adenine dinucleotide binding"/>
    <property type="evidence" value="ECO:0007669"/>
    <property type="project" value="InterPro"/>
</dbReference>
<dbReference type="Gene3D" id="1.20.140.10">
    <property type="entry name" value="Butyryl-CoA Dehydrogenase, subunit A, domain 3"/>
    <property type="match status" value="1"/>
</dbReference>
<evidence type="ECO:0000256" key="1">
    <source>
        <dbReference type="ARBA" id="ARBA00001974"/>
    </source>
</evidence>
<dbReference type="InterPro" id="IPR046373">
    <property type="entry name" value="Acyl-CoA_Oxase/DH_mid-dom_sf"/>
</dbReference>
<dbReference type="Pfam" id="PF02770">
    <property type="entry name" value="Acyl-CoA_dh_M"/>
    <property type="match status" value="1"/>
</dbReference>
<dbReference type="InterPro" id="IPR009075">
    <property type="entry name" value="AcylCo_DH/oxidase_C"/>
</dbReference>
<sequence length="414" mass="46811">MHPTGAGWGDRLPDLSFSSKPLAWMRKIMNLQFTQEEQEFQKTIRAWMRKNIPEEISRISALGEMPEKSQQQRWEKRLGKQGWLAVTWPEQYGGPGWTATQRYLFDLERAMAGAPPVSPFGVAMVGPVIYTFGSAQQKERWLPGIASGETLWCQGYSEPNAGSDLASLKTRAERKRDHYLVNGQKIWTTQAHWADMMFCLVRTDPDAKKQQGISFLLIDMNTPGIEVRPIYTIDGHHHLNEVYFTDVKVPLDNLVGKEGMGWTIAKFLLTHERTTIAGVADSHYALARMKRAIDEAPYYIDKQQARRRVAELEVELTALEYTNFRTVAATDEGRPFGPESSGLKIKGTELQQKMSQAMVEMGGLMSLVWDSSSAVGNESFNHSPRRYNFLRACTIYGGSNEIQKNVLAKMLLGL</sequence>
<dbReference type="SUPFAM" id="SSF47203">
    <property type="entry name" value="Acyl-CoA dehydrogenase C-terminal domain-like"/>
    <property type="match status" value="1"/>
</dbReference>
<gene>
    <name evidence="10" type="ordered locus">B5T_02047</name>
</gene>
<dbReference type="STRING" id="930169.B5T_02047"/>
<evidence type="ECO:0000313" key="10">
    <source>
        <dbReference type="EMBL" id="AFT70321.1"/>
    </source>
</evidence>
<evidence type="ECO:0000259" key="8">
    <source>
        <dbReference type="Pfam" id="PF02770"/>
    </source>
</evidence>
<dbReference type="AlphaFoldDB" id="K0CFH1"/>
<dbReference type="PANTHER" id="PTHR43292">
    <property type="entry name" value="ACYL-COA DEHYDROGENASE"/>
    <property type="match status" value="1"/>
</dbReference>
<evidence type="ECO:0000256" key="4">
    <source>
        <dbReference type="ARBA" id="ARBA00022827"/>
    </source>
</evidence>
<evidence type="ECO:0000256" key="2">
    <source>
        <dbReference type="ARBA" id="ARBA00009347"/>
    </source>
</evidence>
<keyword evidence="11" id="KW-1185">Reference proteome</keyword>
<dbReference type="Proteomes" id="UP000006286">
    <property type="component" value="Chromosome"/>
</dbReference>
<comment type="cofactor">
    <cofactor evidence="1 6">
        <name>FAD</name>
        <dbReference type="ChEBI" id="CHEBI:57692"/>
    </cofactor>
</comment>
<accession>K0CFH1</accession>
<evidence type="ECO:0000256" key="3">
    <source>
        <dbReference type="ARBA" id="ARBA00022630"/>
    </source>
</evidence>
<feature type="domain" description="Acyl-CoA oxidase/dehydrogenase middle" evidence="8">
    <location>
        <begin position="153"/>
        <end position="247"/>
    </location>
</feature>
<dbReference type="SUPFAM" id="SSF56645">
    <property type="entry name" value="Acyl-CoA dehydrogenase NM domain-like"/>
    <property type="match status" value="1"/>
</dbReference>
<keyword evidence="4 6" id="KW-0274">FAD</keyword>
<dbReference type="InterPro" id="IPR052161">
    <property type="entry name" value="Mycobact_Acyl-CoA_DH"/>
</dbReference>
<dbReference type="HOGENOM" id="CLU_018204_9_0_6"/>
<dbReference type="InterPro" id="IPR036250">
    <property type="entry name" value="AcylCo_DH-like_C"/>
</dbReference>
<comment type="similarity">
    <text evidence="2 6">Belongs to the acyl-CoA dehydrogenase family.</text>
</comment>
<evidence type="ECO:0000256" key="5">
    <source>
        <dbReference type="ARBA" id="ARBA00023002"/>
    </source>
</evidence>
<dbReference type="Pfam" id="PF00441">
    <property type="entry name" value="Acyl-CoA_dh_1"/>
    <property type="match status" value="1"/>
</dbReference>
<protein>
    <submittedName>
        <fullName evidence="10">Acyl-CoA dehydrogenase, middle domain protein</fullName>
    </submittedName>
</protein>
<keyword evidence="5 6" id="KW-0560">Oxidoreductase</keyword>
<dbReference type="Gene3D" id="1.10.540.10">
    <property type="entry name" value="Acyl-CoA dehydrogenase/oxidase, N-terminal domain"/>
    <property type="match status" value="1"/>
</dbReference>
<dbReference type="PANTHER" id="PTHR43292:SF3">
    <property type="entry name" value="ACYL-COA DEHYDROGENASE FADE29"/>
    <property type="match status" value="1"/>
</dbReference>
<evidence type="ECO:0000256" key="6">
    <source>
        <dbReference type="RuleBase" id="RU362125"/>
    </source>
</evidence>
<dbReference type="InterPro" id="IPR013786">
    <property type="entry name" value="AcylCoA_DH/ox_N"/>
</dbReference>
<proteinExistence type="inferred from homology"/>
<evidence type="ECO:0000313" key="11">
    <source>
        <dbReference type="Proteomes" id="UP000006286"/>
    </source>
</evidence>
<name>K0CFH1_ALCDB</name>
<dbReference type="InterPro" id="IPR037069">
    <property type="entry name" value="AcylCoA_DH/ox_N_sf"/>
</dbReference>
<evidence type="ECO:0000259" key="7">
    <source>
        <dbReference type="Pfam" id="PF00441"/>
    </source>
</evidence>
<dbReference type="InterPro" id="IPR006091">
    <property type="entry name" value="Acyl-CoA_Oxase/DH_mid-dom"/>
</dbReference>
<dbReference type="PATRIC" id="fig|930169.3.peg.2027"/>
<evidence type="ECO:0000259" key="9">
    <source>
        <dbReference type="Pfam" id="PF02771"/>
    </source>
</evidence>
<dbReference type="Pfam" id="PF02771">
    <property type="entry name" value="Acyl-CoA_dh_N"/>
    <property type="match status" value="1"/>
</dbReference>
<reference evidence="10 11" key="1">
    <citation type="journal article" date="2012" name="J. Bacteriol.">
        <title>Complete genome sequence of Alcanivorax dieselolei type strain B5.</title>
        <authorList>
            <person name="Lai Q."/>
            <person name="Li W."/>
            <person name="Shao Z."/>
        </authorList>
    </citation>
    <scope>NUCLEOTIDE SEQUENCE [LARGE SCALE GENOMIC DNA]</scope>
    <source>
        <strain evidence="11">DSM 16502 / CGMCC 1.3690 / B-5</strain>
    </source>
</reference>
<dbReference type="GO" id="GO:0005886">
    <property type="term" value="C:plasma membrane"/>
    <property type="evidence" value="ECO:0007669"/>
    <property type="project" value="TreeGrafter"/>
</dbReference>
<dbReference type="InterPro" id="IPR009100">
    <property type="entry name" value="AcylCoA_DH/oxidase_NM_dom_sf"/>
</dbReference>
<dbReference type="Gene3D" id="2.40.110.10">
    <property type="entry name" value="Butyryl-CoA Dehydrogenase, subunit A, domain 2"/>
    <property type="match status" value="1"/>
</dbReference>
<organism evidence="10 11">
    <name type="scientific">Alcanivorax dieselolei (strain DSM 16502 / CGMCC 1.3690 / MCCC 1A00001 / B-5)</name>
    <name type="common">Alloalcanivorax dieselolei</name>
    <dbReference type="NCBI Taxonomy" id="930169"/>
    <lineage>
        <taxon>Bacteria</taxon>
        <taxon>Pseudomonadati</taxon>
        <taxon>Pseudomonadota</taxon>
        <taxon>Gammaproteobacteria</taxon>
        <taxon>Oceanospirillales</taxon>
        <taxon>Alcanivoracaceae</taxon>
        <taxon>Alloalcanivorax</taxon>
    </lineage>
</organism>
<dbReference type="FunFam" id="2.40.110.10:FF:000011">
    <property type="entry name" value="Acyl-CoA dehydrogenase FadE34"/>
    <property type="match status" value="1"/>
</dbReference>
<dbReference type="EMBL" id="CP003466">
    <property type="protein sequence ID" value="AFT70321.1"/>
    <property type="molecule type" value="Genomic_DNA"/>
</dbReference>
<dbReference type="KEGG" id="adi:B5T_02047"/>
<feature type="domain" description="Acyl-CoA dehydrogenase/oxidase N-terminal" evidence="9">
    <location>
        <begin position="34"/>
        <end position="149"/>
    </location>
</feature>
<dbReference type="GO" id="GO:0016627">
    <property type="term" value="F:oxidoreductase activity, acting on the CH-CH group of donors"/>
    <property type="evidence" value="ECO:0007669"/>
    <property type="project" value="InterPro"/>
</dbReference>